<reference evidence="2 3" key="1">
    <citation type="submission" date="2019-08" db="EMBL/GenBank/DDBJ databases">
        <title>Bacillus genomes from the desert of Cuatro Cienegas, Coahuila.</title>
        <authorList>
            <person name="Olmedo-Alvarez G."/>
        </authorList>
    </citation>
    <scope>NUCLEOTIDE SEQUENCE [LARGE SCALE GENOMIC DNA]</scope>
    <source>
        <strain evidence="2 3">CH446_14T</strain>
    </source>
</reference>
<dbReference type="AlphaFoldDB" id="A0A5D4RHD7"/>
<dbReference type="InterPro" id="IPR051910">
    <property type="entry name" value="ComF/GntX_DNA_util-trans"/>
</dbReference>
<comment type="similarity">
    <text evidence="1">Belongs to the ComF/GntX family.</text>
</comment>
<dbReference type="PANTHER" id="PTHR47505">
    <property type="entry name" value="DNA UTILIZATION PROTEIN YHGH"/>
    <property type="match status" value="1"/>
</dbReference>
<dbReference type="EMBL" id="VTER01000003">
    <property type="protein sequence ID" value="TYS50280.1"/>
    <property type="molecule type" value="Genomic_DNA"/>
</dbReference>
<dbReference type="Gene3D" id="3.40.50.2020">
    <property type="match status" value="1"/>
</dbReference>
<evidence type="ECO:0000313" key="2">
    <source>
        <dbReference type="EMBL" id="TYS50280.1"/>
    </source>
</evidence>
<dbReference type="InterPro" id="IPR029057">
    <property type="entry name" value="PRTase-like"/>
</dbReference>
<evidence type="ECO:0000256" key="1">
    <source>
        <dbReference type="ARBA" id="ARBA00008007"/>
    </source>
</evidence>
<organism evidence="2 3">
    <name type="scientific">Bacillus infantis</name>
    <dbReference type="NCBI Taxonomy" id="324767"/>
    <lineage>
        <taxon>Bacteria</taxon>
        <taxon>Bacillati</taxon>
        <taxon>Bacillota</taxon>
        <taxon>Bacilli</taxon>
        <taxon>Bacillales</taxon>
        <taxon>Bacillaceae</taxon>
        <taxon>Bacillus</taxon>
    </lineage>
</organism>
<dbReference type="Proteomes" id="UP000322139">
    <property type="component" value="Unassembled WGS sequence"/>
</dbReference>
<protein>
    <submittedName>
        <fullName evidence="2">ComF family protein</fullName>
    </submittedName>
</protein>
<dbReference type="InterPro" id="IPR000836">
    <property type="entry name" value="PRTase_dom"/>
</dbReference>
<dbReference type="PANTHER" id="PTHR47505:SF1">
    <property type="entry name" value="DNA UTILIZATION PROTEIN YHGH"/>
    <property type="match status" value="1"/>
</dbReference>
<sequence>MNLFQADHCLICHKEIDAEIGWQELFTRTEEKVICRECEESFEELKGTLCKICGRKLQGLDPQFVEGNTCYDCIRWEKDPEWKAVLNRNISLYTYNGFLQELIARYKYRGDYILANVFKQKIKRNIETLKPDLIIPIPLSSERLYERGFNQAEALIITAGHAPSHLLNRIHTEKQSKKSRAERIHLSEIFQISTSATFEAKNILLIDDIYTTGSTLRHAALPLKQAGAAYIMSLTLARG</sequence>
<comment type="caution">
    <text evidence="2">The sequence shown here is derived from an EMBL/GenBank/DDBJ whole genome shotgun (WGS) entry which is preliminary data.</text>
</comment>
<name>A0A5D4RHD7_9BACI</name>
<proteinExistence type="inferred from homology"/>
<evidence type="ECO:0000313" key="3">
    <source>
        <dbReference type="Proteomes" id="UP000322139"/>
    </source>
</evidence>
<gene>
    <name evidence="2" type="ORF">FZD51_06965</name>
</gene>
<dbReference type="CDD" id="cd06223">
    <property type="entry name" value="PRTases_typeI"/>
    <property type="match status" value="1"/>
</dbReference>
<dbReference type="SUPFAM" id="SSF53271">
    <property type="entry name" value="PRTase-like"/>
    <property type="match status" value="1"/>
</dbReference>
<dbReference type="RefSeq" id="WP_148974085.1">
    <property type="nucleotide sequence ID" value="NZ_JBNIKU010000018.1"/>
</dbReference>
<accession>A0A5D4RHD7</accession>